<name>A0A7C4Q0E1_9CHLR</name>
<sequence length="305" mass="33032">MSCGCSVNHHHSQADIPTSKICRRRNVKRSVYLILSALFLAALVLSACQPAATPTPAPQEGYPVEQQPQPTAPPKEAYPAPASSTLRVATDATFPPFEIVDETTKELTGFDVELMKAIAQKAGFQLEWSNLPFDSVLAGLAQCQFDLAIAAITITDERKQQMLFSDPYINAGQIVVIRKGDESIKTKDDLAGKTVAAQLGTTGEIEARKIPNVNYKPYDTYDLAFLDLANGQVDAVIADYPTALGFIGQNPEKLTTVGEVFTDESYGIAICKNREDLVAPLNAALAELKNEGVIAELEMKWLAGE</sequence>
<evidence type="ECO:0000256" key="4">
    <source>
        <dbReference type="RuleBase" id="RU003744"/>
    </source>
</evidence>
<dbReference type="GO" id="GO:0016020">
    <property type="term" value="C:membrane"/>
    <property type="evidence" value="ECO:0007669"/>
    <property type="project" value="InterPro"/>
</dbReference>
<feature type="transmembrane region" description="Helical" evidence="6">
    <location>
        <begin position="30"/>
        <end position="47"/>
    </location>
</feature>
<dbReference type="PROSITE" id="PS01039">
    <property type="entry name" value="SBP_BACTERIAL_3"/>
    <property type="match status" value="1"/>
</dbReference>
<evidence type="ECO:0000256" key="3">
    <source>
        <dbReference type="ARBA" id="ARBA00022729"/>
    </source>
</evidence>
<dbReference type="InterPro" id="IPR018313">
    <property type="entry name" value="SBP_3_CS"/>
</dbReference>
<protein>
    <submittedName>
        <fullName evidence="9">Basic amino acid ABC transporter substrate-binding protein</fullName>
    </submittedName>
</protein>
<evidence type="ECO:0000313" key="9">
    <source>
        <dbReference type="EMBL" id="HGS86447.1"/>
    </source>
</evidence>
<evidence type="ECO:0000259" key="7">
    <source>
        <dbReference type="SMART" id="SM00062"/>
    </source>
</evidence>
<dbReference type="PANTHER" id="PTHR35936">
    <property type="entry name" value="MEMBRANE-BOUND LYTIC MUREIN TRANSGLYCOSYLASE F"/>
    <property type="match status" value="1"/>
</dbReference>
<reference evidence="9" key="1">
    <citation type="journal article" date="2020" name="mSystems">
        <title>Genome- and Community-Level Interaction Insights into Carbon Utilization and Element Cycling Functions of Hydrothermarchaeota in Hydrothermal Sediment.</title>
        <authorList>
            <person name="Zhou Z."/>
            <person name="Liu Y."/>
            <person name="Xu W."/>
            <person name="Pan J."/>
            <person name="Luo Z.H."/>
            <person name="Li M."/>
        </authorList>
    </citation>
    <scope>NUCLEOTIDE SEQUENCE [LARGE SCALE GENOMIC DNA]</scope>
    <source>
        <strain evidence="9">SpSt-556</strain>
    </source>
</reference>
<dbReference type="EMBL" id="DSXR01000032">
    <property type="protein sequence ID" value="HGS86447.1"/>
    <property type="molecule type" value="Genomic_DNA"/>
</dbReference>
<evidence type="ECO:0000256" key="5">
    <source>
        <dbReference type="SAM" id="MobiDB-lite"/>
    </source>
</evidence>
<dbReference type="InterPro" id="IPR001320">
    <property type="entry name" value="Iontro_rcpt_C"/>
</dbReference>
<evidence type="ECO:0000256" key="2">
    <source>
        <dbReference type="ARBA" id="ARBA00010333"/>
    </source>
</evidence>
<feature type="domain" description="Solute-binding protein family 3/N-terminal" evidence="7">
    <location>
        <begin position="85"/>
        <end position="305"/>
    </location>
</feature>
<evidence type="ECO:0000256" key="1">
    <source>
        <dbReference type="ARBA" id="ARBA00004196"/>
    </source>
</evidence>
<keyword evidence="3" id="KW-0732">Signal</keyword>
<proteinExistence type="inferred from homology"/>
<dbReference type="SUPFAM" id="SSF53850">
    <property type="entry name" value="Periplasmic binding protein-like II"/>
    <property type="match status" value="1"/>
</dbReference>
<keyword evidence="6" id="KW-1133">Transmembrane helix</keyword>
<dbReference type="GO" id="GO:0015276">
    <property type="term" value="F:ligand-gated monoatomic ion channel activity"/>
    <property type="evidence" value="ECO:0007669"/>
    <property type="project" value="InterPro"/>
</dbReference>
<dbReference type="GO" id="GO:0030313">
    <property type="term" value="C:cell envelope"/>
    <property type="evidence" value="ECO:0007669"/>
    <property type="project" value="UniProtKB-SubCell"/>
</dbReference>
<comment type="similarity">
    <text evidence="2 4">Belongs to the bacterial solute-binding protein 3 family.</text>
</comment>
<organism evidence="9">
    <name type="scientific">Bellilinea caldifistulae</name>
    <dbReference type="NCBI Taxonomy" id="360411"/>
    <lineage>
        <taxon>Bacteria</taxon>
        <taxon>Bacillati</taxon>
        <taxon>Chloroflexota</taxon>
        <taxon>Anaerolineae</taxon>
        <taxon>Anaerolineales</taxon>
        <taxon>Anaerolineaceae</taxon>
        <taxon>Bellilinea</taxon>
    </lineage>
</organism>
<comment type="caution">
    <text evidence="9">The sequence shown here is derived from an EMBL/GenBank/DDBJ whole genome shotgun (WGS) entry which is preliminary data.</text>
</comment>
<evidence type="ECO:0000259" key="8">
    <source>
        <dbReference type="SMART" id="SM00079"/>
    </source>
</evidence>
<accession>A0A7C4Q0E1</accession>
<keyword evidence="6" id="KW-0472">Membrane</keyword>
<dbReference type="PANTHER" id="PTHR35936:SF17">
    <property type="entry name" value="ARGININE-BINDING EXTRACELLULAR PROTEIN ARTP"/>
    <property type="match status" value="1"/>
</dbReference>
<dbReference type="Pfam" id="PF00497">
    <property type="entry name" value="SBP_bac_3"/>
    <property type="match status" value="1"/>
</dbReference>
<feature type="domain" description="Ionotropic glutamate receptor C-terminal" evidence="8">
    <location>
        <begin position="85"/>
        <end position="304"/>
    </location>
</feature>
<dbReference type="CDD" id="cd13624">
    <property type="entry name" value="PBP2_Arg_Lys_His"/>
    <property type="match status" value="1"/>
</dbReference>
<dbReference type="SMART" id="SM00062">
    <property type="entry name" value="PBPb"/>
    <property type="match status" value="1"/>
</dbReference>
<dbReference type="AlphaFoldDB" id="A0A7C4Q0E1"/>
<feature type="region of interest" description="Disordered" evidence="5">
    <location>
        <begin position="55"/>
        <end position="82"/>
    </location>
</feature>
<keyword evidence="6" id="KW-0812">Transmembrane</keyword>
<gene>
    <name evidence="9" type="ORF">ENT17_02395</name>
</gene>
<dbReference type="SMART" id="SM00079">
    <property type="entry name" value="PBPe"/>
    <property type="match status" value="1"/>
</dbReference>
<dbReference type="Gene3D" id="3.40.190.10">
    <property type="entry name" value="Periplasmic binding protein-like II"/>
    <property type="match status" value="2"/>
</dbReference>
<comment type="subcellular location">
    <subcellularLocation>
        <location evidence="1">Cell envelope</location>
    </subcellularLocation>
</comment>
<evidence type="ECO:0000256" key="6">
    <source>
        <dbReference type="SAM" id="Phobius"/>
    </source>
</evidence>
<dbReference type="InterPro" id="IPR001638">
    <property type="entry name" value="Solute-binding_3/MltF_N"/>
</dbReference>